<evidence type="ECO:0000313" key="2">
    <source>
        <dbReference type="EMBL" id="KAK1466444.1"/>
    </source>
</evidence>
<evidence type="ECO:0000313" key="3">
    <source>
        <dbReference type="Proteomes" id="UP001239213"/>
    </source>
</evidence>
<feature type="region of interest" description="Disordered" evidence="1">
    <location>
        <begin position="1"/>
        <end position="40"/>
    </location>
</feature>
<dbReference type="Proteomes" id="UP001239213">
    <property type="component" value="Unassembled WGS sequence"/>
</dbReference>
<accession>A0AAI9UX91</accession>
<proteinExistence type="predicted"/>
<gene>
    <name evidence="2" type="ORF">CCUS01_01294</name>
</gene>
<name>A0AAI9UX91_9PEZI</name>
<dbReference type="EMBL" id="MPDP01000260">
    <property type="protein sequence ID" value="KAK1466444.1"/>
    <property type="molecule type" value="Genomic_DNA"/>
</dbReference>
<keyword evidence="3" id="KW-1185">Reference proteome</keyword>
<protein>
    <submittedName>
        <fullName evidence="2">Uncharacterized protein</fullName>
    </submittedName>
</protein>
<sequence>MPPYSAHQIQSSRAAPSSMRKKRFLLDGPYSKDLPRPRRRMHIGRNPHFVFFAHSHAAPRRTAHLADIDIVETKEQRRRGKCSVSTLL</sequence>
<organism evidence="2 3">
    <name type="scientific">Colletotrichum cuscutae</name>
    <dbReference type="NCBI Taxonomy" id="1209917"/>
    <lineage>
        <taxon>Eukaryota</taxon>
        <taxon>Fungi</taxon>
        <taxon>Dikarya</taxon>
        <taxon>Ascomycota</taxon>
        <taxon>Pezizomycotina</taxon>
        <taxon>Sordariomycetes</taxon>
        <taxon>Hypocreomycetidae</taxon>
        <taxon>Glomerellales</taxon>
        <taxon>Glomerellaceae</taxon>
        <taxon>Colletotrichum</taxon>
        <taxon>Colletotrichum acutatum species complex</taxon>
    </lineage>
</organism>
<reference evidence="2" key="1">
    <citation type="submission" date="2016-11" db="EMBL/GenBank/DDBJ databases">
        <title>The genome sequence of Colletotrichum cuscutae.</title>
        <authorList>
            <person name="Baroncelli R."/>
        </authorList>
    </citation>
    <scope>NUCLEOTIDE SEQUENCE</scope>
    <source>
        <strain evidence="2">IMI 304802</strain>
    </source>
</reference>
<evidence type="ECO:0000256" key="1">
    <source>
        <dbReference type="SAM" id="MobiDB-lite"/>
    </source>
</evidence>
<dbReference type="AlphaFoldDB" id="A0AAI9UX91"/>
<comment type="caution">
    <text evidence="2">The sequence shown here is derived from an EMBL/GenBank/DDBJ whole genome shotgun (WGS) entry which is preliminary data.</text>
</comment>